<gene>
    <name evidence="1" type="ORF">BMR1_01G00010</name>
</gene>
<dbReference type="EMBL" id="FO082871">
    <property type="protein sequence ID" value="SIO73117.1"/>
    <property type="molecule type" value="Genomic_DNA"/>
</dbReference>
<accession>A0A1N6LW05</accession>
<proteinExistence type="predicted"/>
<keyword evidence="2" id="KW-1185">Reference proteome</keyword>
<dbReference type="Proteomes" id="UP000002899">
    <property type="component" value="Chromosome I"/>
</dbReference>
<reference evidence="1 2" key="1">
    <citation type="journal article" date="2012" name="Nucleic Acids Res.">
        <title>Sequencing of the smallest Apicomplexan genome from the human pathogen Babesia microti.</title>
        <authorList>
            <person name="Cornillot E."/>
            <person name="Hadj-Kaddour K."/>
            <person name="Dassouli A."/>
            <person name="Noel B."/>
            <person name="Ranwez V."/>
            <person name="Vacherie B."/>
            <person name="Augagneur Y."/>
            <person name="Bres V."/>
            <person name="Duclos A."/>
            <person name="Randazzo S."/>
            <person name="Carcy B."/>
            <person name="Debierre-Grockiego F."/>
            <person name="Delbecq S."/>
            <person name="Moubri-Menage K."/>
            <person name="Shams-Eldin H."/>
            <person name="Usmani-Brown S."/>
            <person name="Bringaud F."/>
            <person name="Wincker P."/>
            <person name="Vivares C.P."/>
            <person name="Schwarz R.T."/>
            <person name="Schetters T.P."/>
            <person name="Krause P.J."/>
            <person name="Gorenflot A."/>
            <person name="Berry V."/>
            <person name="Barbe V."/>
            <person name="Ben Mamoun C."/>
        </authorList>
    </citation>
    <scope>NUCLEOTIDE SEQUENCE [LARGE SCALE GENOMIC DNA]</scope>
    <source>
        <strain evidence="1 2">RI</strain>
    </source>
</reference>
<reference evidence="1 2" key="3">
    <citation type="journal article" date="2016" name="Sci. Rep.">
        <title>Genome-wide diversity and gene expression profiling of Babesia microti isolates identify polymorphic genes that mediate host-pathogen interactions.</title>
        <authorList>
            <person name="Silva J.C."/>
            <person name="Cornillot E."/>
            <person name="McCracken C."/>
            <person name="Usmani-Brown S."/>
            <person name="Dwivedi A."/>
            <person name="Ifeonu O.O."/>
            <person name="Crabtree J."/>
            <person name="Gotia H.T."/>
            <person name="Virji A.Z."/>
            <person name="Reynes C."/>
            <person name="Colinge J."/>
            <person name="Kumar V."/>
            <person name="Lawres L."/>
            <person name="Pazzi J.E."/>
            <person name="Pablo J.V."/>
            <person name="Hung C."/>
            <person name="Brancato J."/>
            <person name="Kumari P."/>
            <person name="Orvis J."/>
            <person name="Tretina K."/>
            <person name="Chibucos M."/>
            <person name="Ott S."/>
            <person name="Sadzewicz L."/>
            <person name="Sengamalay N."/>
            <person name="Shetty A.C."/>
            <person name="Su Q."/>
            <person name="Tallon L."/>
            <person name="Fraser C.M."/>
            <person name="Frutos R."/>
            <person name="Molina D.M."/>
            <person name="Krause P.J."/>
            <person name="Ben Mamoun C."/>
        </authorList>
    </citation>
    <scope>NUCLEOTIDE SEQUENCE [LARGE SCALE GENOMIC DNA]</scope>
    <source>
        <strain evidence="1 2">RI</strain>
    </source>
</reference>
<evidence type="ECO:0000313" key="2">
    <source>
        <dbReference type="Proteomes" id="UP000002899"/>
    </source>
</evidence>
<reference evidence="1 2" key="2">
    <citation type="journal article" date="2013" name="PLoS ONE">
        <title>Whole genome mapping and re-organization of the nuclear and mitochondrial genomes of Babesia microti isolates.</title>
        <authorList>
            <person name="Cornillot E."/>
            <person name="Dassouli A."/>
            <person name="Garg A."/>
            <person name="Pachikara N."/>
            <person name="Randazzo S."/>
            <person name="Depoix D."/>
            <person name="Carcy B."/>
            <person name="Delbecq S."/>
            <person name="Frutos R."/>
            <person name="Silva J.C."/>
            <person name="Sutton R."/>
            <person name="Krause P.J."/>
            <person name="Mamoun C.B."/>
        </authorList>
    </citation>
    <scope>NUCLEOTIDE SEQUENCE [LARGE SCALE GENOMIC DNA]</scope>
    <source>
        <strain evidence="1 2">RI</strain>
    </source>
</reference>
<dbReference type="GeneID" id="24423085"/>
<dbReference type="AlphaFoldDB" id="A0A1N6LW05"/>
<dbReference type="VEuPathDB" id="PiroplasmaDB:BMR1_01G00010"/>
<dbReference type="RefSeq" id="XP_021337229.1">
    <property type="nucleotide sequence ID" value="XM_021482859.1"/>
</dbReference>
<sequence>MFLSDENICGKPSTKEFGCMINVPQRNKLSHPNKIDKIKISYYIIEFDDNAKLAIGTSILIGIYTFEHRNPVSIEFYIFRRILIPLLLLIK</sequence>
<dbReference type="KEGG" id="bmic:BMR1_01G00010"/>
<evidence type="ECO:0000313" key="1">
    <source>
        <dbReference type="EMBL" id="SIO73117.1"/>
    </source>
</evidence>
<name>A0A1N6LW05_BABMR</name>
<protein>
    <submittedName>
        <fullName evidence="1">BMN2 family, Pseudo protein</fullName>
    </submittedName>
</protein>
<organism evidence="1 2">
    <name type="scientific">Babesia microti (strain RI)</name>
    <dbReference type="NCBI Taxonomy" id="1133968"/>
    <lineage>
        <taxon>Eukaryota</taxon>
        <taxon>Sar</taxon>
        <taxon>Alveolata</taxon>
        <taxon>Apicomplexa</taxon>
        <taxon>Aconoidasida</taxon>
        <taxon>Piroplasmida</taxon>
        <taxon>Babesiidae</taxon>
        <taxon>Babesia</taxon>
    </lineage>
</organism>